<organism evidence="1 2">
    <name type="scientific">Streptomyces inusitatus</name>
    <dbReference type="NCBI Taxonomy" id="68221"/>
    <lineage>
        <taxon>Bacteria</taxon>
        <taxon>Bacillati</taxon>
        <taxon>Actinomycetota</taxon>
        <taxon>Actinomycetes</taxon>
        <taxon>Kitasatosporales</taxon>
        <taxon>Streptomycetaceae</taxon>
        <taxon>Streptomyces</taxon>
    </lineage>
</organism>
<reference evidence="1" key="1">
    <citation type="journal article" date="2014" name="Int. J. Syst. Evol. Microbiol.">
        <title>Complete genome sequence of Corynebacterium casei LMG S-19264T (=DSM 44701T), isolated from a smear-ripened cheese.</title>
        <authorList>
            <consortium name="US DOE Joint Genome Institute (JGI-PGF)"/>
            <person name="Walter F."/>
            <person name="Albersmeier A."/>
            <person name="Kalinowski J."/>
            <person name="Ruckert C."/>
        </authorList>
    </citation>
    <scope>NUCLEOTIDE SEQUENCE</scope>
    <source>
        <strain evidence="1">JCM 4988</strain>
    </source>
</reference>
<keyword evidence="2" id="KW-1185">Reference proteome</keyword>
<sequence length="63" mass="6393">MSGRHAADRPSRPGLATLLLGVIGVVPPFLVLTPQVVDAASPMKPTPVFAADIGPDSELSATS</sequence>
<dbReference type="AlphaFoldDB" id="A0A918QN06"/>
<dbReference type="Proteomes" id="UP000630936">
    <property type="component" value="Unassembled WGS sequence"/>
</dbReference>
<evidence type="ECO:0000313" key="1">
    <source>
        <dbReference type="EMBL" id="GGZ56710.1"/>
    </source>
</evidence>
<evidence type="ECO:0000313" key="2">
    <source>
        <dbReference type="Proteomes" id="UP000630936"/>
    </source>
</evidence>
<gene>
    <name evidence="1" type="ORF">GCM10010387_58400</name>
</gene>
<comment type="caution">
    <text evidence="1">The sequence shown here is derived from an EMBL/GenBank/DDBJ whole genome shotgun (WGS) entry which is preliminary data.</text>
</comment>
<dbReference type="EMBL" id="BMWG01000025">
    <property type="protein sequence ID" value="GGZ56710.1"/>
    <property type="molecule type" value="Genomic_DNA"/>
</dbReference>
<reference evidence="1" key="2">
    <citation type="submission" date="2020-09" db="EMBL/GenBank/DDBJ databases">
        <authorList>
            <person name="Sun Q."/>
            <person name="Ohkuma M."/>
        </authorList>
    </citation>
    <scope>NUCLEOTIDE SEQUENCE</scope>
    <source>
        <strain evidence="1">JCM 4988</strain>
    </source>
</reference>
<accession>A0A918QN06</accession>
<protein>
    <submittedName>
        <fullName evidence="1">Uncharacterized protein</fullName>
    </submittedName>
</protein>
<dbReference type="RefSeq" id="WP_190126256.1">
    <property type="nucleotide sequence ID" value="NZ_BMWG01000025.1"/>
</dbReference>
<proteinExistence type="predicted"/>
<name>A0A918QN06_9ACTN</name>